<dbReference type="InterPro" id="IPR025558">
    <property type="entry name" value="DUF4283"/>
</dbReference>
<dbReference type="Pfam" id="PF14111">
    <property type="entry name" value="DUF4283"/>
    <property type="match status" value="1"/>
</dbReference>
<evidence type="ECO:0000313" key="2">
    <source>
        <dbReference type="Proteomes" id="UP001652660"/>
    </source>
</evidence>
<dbReference type="PANTHER" id="PTHR31286">
    <property type="entry name" value="GLYCINE-RICH CELL WALL STRUCTURAL PROTEIN 1.8-LIKE"/>
    <property type="match status" value="1"/>
</dbReference>
<dbReference type="InterPro" id="IPR040256">
    <property type="entry name" value="At4g02000-like"/>
</dbReference>
<name>A0ABM4VCK0_COFAR</name>
<evidence type="ECO:0000259" key="1">
    <source>
        <dbReference type="Pfam" id="PF14111"/>
    </source>
</evidence>
<dbReference type="PANTHER" id="PTHR31286:SF178">
    <property type="entry name" value="DUF4283 DOMAIN-CONTAINING PROTEIN"/>
    <property type="match status" value="1"/>
</dbReference>
<dbReference type="RefSeq" id="XP_071917247.1">
    <property type="nucleotide sequence ID" value="XM_072061146.1"/>
</dbReference>
<protein>
    <recommendedName>
        <fullName evidence="1">DUF4283 domain-containing protein</fullName>
    </recommendedName>
</protein>
<dbReference type="GeneID" id="140012825"/>
<proteinExistence type="predicted"/>
<sequence length="208" mass="24026">MTEELEEVLRKFVLTEAEVDGVELDGSDVVHGVAECKLSIIGKVIGEKFANISGIKSFANNMWPFARKLKVVEIGVNLFQFIFINSQDMERVMRGRPWIYDNLPLVVLPWEEGLERRDEAFNTTWIWIQLWNLPIHWITKEIGRKIGGVFSSVKEVIIPNGGGKEGKHLKILVEMDLSRPLLRGTTVKWEGSARWIEFRYEKCPEFCY</sequence>
<feature type="domain" description="DUF4283" evidence="1">
    <location>
        <begin position="34"/>
        <end position="113"/>
    </location>
</feature>
<gene>
    <name evidence="3" type="primary">LOC140012825</name>
</gene>
<reference evidence="3" key="1">
    <citation type="submission" date="2025-08" db="UniProtKB">
        <authorList>
            <consortium name="RefSeq"/>
        </authorList>
    </citation>
    <scope>IDENTIFICATION</scope>
    <source>
        <tissue evidence="3">Leaves</tissue>
    </source>
</reference>
<dbReference type="Proteomes" id="UP001652660">
    <property type="component" value="Chromosome 8e"/>
</dbReference>
<organism evidence="2 3">
    <name type="scientific">Coffea arabica</name>
    <name type="common">Arabian coffee</name>
    <dbReference type="NCBI Taxonomy" id="13443"/>
    <lineage>
        <taxon>Eukaryota</taxon>
        <taxon>Viridiplantae</taxon>
        <taxon>Streptophyta</taxon>
        <taxon>Embryophyta</taxon>
        <taxon>Tracheophyta</taxon>
        <taxon>Spermatophyta</taxon>
        <taxon>Magnoliopsida</taxon>
        <taxon>eudicotyledons</taxon>
        <taxon>Gunneridae</taxon>
        <taxon>Pentapetalae</taxon>
        <taxon>asterids</taxon>
        <taxon>lamiids</taxon>
        <taxon>Gentianales</taxon>
        <taxon>Rubiaceae</taxon>
        <taxon>Ixoroideae</taxon>
        <taxon>Gardenieae complex</taxon>
        <taxon>Bertiereae - Coffeeae clade</taxon>
        <taxon>Coffeeae</taxon>
        <taxon>Coffea</taxon>
    </lineage>
</organism>
<keyword evidence="2" id="KW-1185">Reference proteome</keyword>
<accession>A0ABM4VCK0</accession>
<evidence type="ECO:0000313" key="3">
    <source>
        <dbReference type="RefSeq" id="XP_071917247.1"/>
    </source>
</evidence>